<dbReference type="AlphaFoldDB" id="A0A0V0GUA7"/>
<name>A0A0V0GUA7_SOLCH</name>
<evidence type="ECO:0000313" key="2">
    <source>
        <dbReference type="EMBL" id="JAP11337.1"/>
    </source>
</evidence>
<sequence>MTTKPLHEPAKSKQQNSLHFSGKQPNNVPHTTMATRPSLSQWDSTRSGQKRQTPRRTLCTWESRYNLVIANTFERRASARLFSWLKKFEILNNVRVGCCLMFFDDLHLYWNTHKFKVNV</sequence>
<feature type="compositionally biased region" description="Basic and acidic residues" evidence="1">
    <location>
        <begin position="1"/>
        <end position="11"/>
    </location>
</feature>
<reference evidence="2" key="1">
    <citation type="submission" date="2015-12" db="EMBL/GenBank/DDBJ databases">
        <title>Gene expression during late stages of embryo sac development: a critical building block for successful pollen-pistil interactions.</title>
        <authorList>
            <person name="Liu Y."/>
            <person name="Joly V."/>
            <person name="Sabar M."/>
            <person name="Matton D.P."/>
        </authorList>
    </citation>
    <scope>NUCLEOTIDE SEQUENCE</scope>
</reference>
<organism evidence="2">
    <name type="scientific">Solanum chacoense</name>
    <name type="common">Chaco potato</name>
    <dbReference type="NCBI Taxonomy" id="4108"/>
    <lineage>
        <taxon>Eukaryota</taxon>
        <taxon>Viridiplantae</taxon>
        <taxon>Streptophyta</taxon>
        <taxon>Embryophyta</taxon>
        <taxon>Tracheophyta</taxon>
        <taxon>Spermatophyta</taxon>
        <taxon>Magnoliopsida</taxon>
        <taxon>eudicotyledons</taxon>
        <taxon>Gunneridae</taxon>
        <taxon>Pentapetalae</taxon>
        <taxon>asterids</taxon>
        <taxon>lamiids</taxon>
        <taxon>Solanales</taxon>
        <taxon>Solanaceae</taxon>
        <taxon>Solanoideae</taxon>
        <taxon>Solaneae</taxon>
        <taxon>Solanum</taxon>
    </lineage>
</organism>
<proteinExistence type="predicted"/>
<accession>A0A0V0GUA7</accession>
<protein>
    <submittedName>
        <fullName evidence="2">Putative ovule protein</fullName>
    </submittedName>
</protein>
<evidence type="ECO:0000256" key="1">
    <source>
        <dbReference type="SAM" id="MobiDB-lite"/>
    </source>
</evidence>
<feature type="region of interest" description="Disordered" evidence="1">
    <location>
        <begin position="1"/>
        <end position="55"/>
    </location>
</feature>
<dbReference type="EMBL" id="GEDG01031506">
    <property type="protein sequence ID" value="JAP11337.1"/>
    <property type="molecule type" value="Transcribed_RNA"/>
</dbReference>
<feature type="compositionally biased region" description="Polar residues" evidence="1">
    <location>
        <begin position="12"/>
        <end position="47"/>
    </location>
</feature>